<dbReference type="Gene3D" id="3.90.226.10">
    <property type="entry name" value="2-enoyl-CoA Hydratase, Chain A, domain 1"/>
    <property type="match status" value="1"/>
</dbReference>
<dbReference type="EMBL" id="WJKJ01000144">
    <property type="protein sequence ID" value="MBD3364445.1"/>
    <property type="molecule type" value="Genomic_DNA"/>
</dbReference>
<dbReference type="Proteomes" id="UP000630660">
    <property type="component" value="Unassembled WGS sequence"/>
</dbReference>
<comment type="similarity">
    <text evidence="1 5">Belongs to the peptidase S41A family.</text>
</comment>
<evidence type="ECO:0000256" key="2">
    <source>
        <dbReference type="ARBA" id="ARBA00022670"/>
    </source>
</evidence>
<dbReference type="PANTHER" id="PTHR32060">
    <property type="entry name" value="TAIL-SPECIFIC PROTEASE"/>
    <property type="match status" value="1"/>
</dbReference>
<gene>
    <name evidence="7" type="ORF">GF359_04440</name>
</gene>
<dbReference type="InterPro" id="IPR029045">
    <property type="entry name" value="ClpP/crotonase-like_dom_sf"/>
</dbReference>
<sequence>MKKYRVTLGILAIFLFSATWIGSRLWADTTKRNVYTSLEVFQKVLQITRDNYVREVDLNDMIEDAMNGMLRELDPYSMYMNPEEYENLSIAMEGEFSGLGVTIGIADDWLTIISPLEGSPAFAAGILAGDKIVEIEGKSTEGILIEEAVSKLRGKPGTEVTITVARQGVDEVMEFTITREVIKLNAVRYVTKLTPDIVYIKFSKFSRTAHREVADAIDSMFNKENASKLILDIRYNSGGYLNEGVDVSDIFLERDKAVVQTRGRSPKMIRTYRSHSEPLLGDYPMVVLTDYGSASAAEILAGALQDWERALVIGDTTFGKGSVQTIYPLHNEGMLKLTSAYWYTPSGRCIDKHRAELEEDEAKGKQSYHTLGRRKRLLPNDGAIAPDILVEGETRMDITSDFIMNRVFFSYVVDFLSANPDFELGFEITDEMIEGLIEEARSRDVEFTDEEVEEARDQLAFRIKLEIANQKWGEEGWFKVSVDEDPVIQKAVELLTKAQTSGQLFGYID</sequence>
<dbReference type="FunFam" id="2.30.42.10:FF:000063">
    <property type="entry name" value="Peptidase, S41 family"/>
    <property type="match status" value="1"/>
</dbReference>
<dbReference type="InterPro" id="IPR055210">
    <property type="entry name" value="CtpA/B_N"/>
</dbReference>
<evidence type="ECO:0000256" key="1">
    <source>
        <dbReference type="ARBA" id="ARBA00009179"/>
    </source>
</evidence>
<dbReference type="InterPro" id="IPR005151">
    <property type="entry name" value="Tail-specific_protease"/>
</dbReference>
<dbReference type="GO" id="GO:0004175">
    <property type="term" value="F:endopeptidase activity"/>
    <property type="evidence" value="ECO:0007669"/>
    <property type="project" value="TreeGrafter"/>
</dbReference>
<dbReference type="PROSITE" id="PS50106">
    <property type="entry name" value="PDZ"/>
    <property type="match status" value="1"/>
</dbReference>
<evidence type="ECO:0000259" key="6">
    <source>
        <dbReference type="PROSITE" id="PS50106"/>
    </source>
</evidence>
<organism evidence="7 8">
    <name type="scientific">candidate division WOR-3 bacterium</name>
    <dbReference type="NCBI Taxonomy" id="2052148"/>
    <lineage>
        <taxon>Bacteria</taxon>
        <taxon>Bacteria division WOR-3</taxon>
    </lineage>
</organism>
<dbReference type="GO" id="GO:0030288">
    <property type="term" value="C:outer membrane-bounded periplasmic space"/>
    <property type="evidence" value="ECO:0007669"/>
    <property type="project" value="TreeGrafter"/>
</dbReference>
<reference evidence="7" key="1">
    <citation type="submission" date="2019-11" db="EMBL/GenBank/DDBJ databases">
        <title>Microbial mats filling the niche in hypersaline microbial mats.</title>
        <authorList>
            <person name="Wong H.L."/>
            <person name="Macleod F.I."/>
            <person name="White R.A. III"/>
            <person name="Burns B.P."/>
        </authorList>
    </citation>
    <scope>NUCLEOTIDE SEQUENCE</scope>
    <source>
        <strain evidence="7">Bin_327</strain>
    </source>
</reference>
<keyword evidence="4 5" id="KW-0720">Serine protease</keyword>
<dbReference type="AlphaFoldDB" id="A0A9D5K986"/>
<keyword evidence="2 5" id="KW-0645">Protease</keyword>
<dbReference type="Gene3D" id="3.30.750.44">
    <property type="match status" value="1"/>
</dbReference>
<evidence type="ECO:0000256" key="5">
    <source>
        <dbReference type="RuleBase" id="RU004404"/>
    </source>
</evidence>
<dbReference type="SUPFAM" id="SSF52096">
    <property type="entry name" value="ClpP/crotonase"/>
    <property type="match status" value="1"/>
</dbReference>
<dbReference type="Pfam" id="PF03572">
    <property type="entry name" value="Peptidase_S41"/>
    <property type="match status" value="1"/>
</dbReference>
<dbReference type="PANTHER" id="PTHR32060:SF30">
    <property type="entry name" value="CARBOXY-TERMINAL PROCESSING PROTEASE CTPA"/>
    <property type="match status" value="1"/>
</dbReference>
<evidence type="ECO:0000256" key="3">
    <source>
        <dbReference type="ARBA" id="ARBA00022801"/>
    </source>
</evidence>
<feature type="domain" description="PDZ" evidence="6">
    <location>
        <begin position="89"/>
        <end position="153"/>
    </location>
</feature>
<dbReference type="SMART" id="SM00245">
    <property type="entry name" value="TSPc"/>
    <property type="match status" value="1"/>
</dbReference>
<proteinExistence type="inferred from homology"/>
<dbReference type="NCBIfam" id="TIGR00225">
    <property type="entry name" value="prc"/>
    <property type="match status" value="1"/>
</dbReference>
<dbReference type="SMART" id="SM00228">
    <property type="entry name" value="PDZ"/>
    <property type="match status" value="1"/>
</dbReference>
<evidence type="ECO:0000313" key="7">
    <source>
        <dbReference type="EMBL" id="MBD3364445.1"/>
    </source>
</evidence>
<evidence type="ECO:0000256" key="4">
    <source>
        <dbReference type="ARBA" id="ARBA00022825"/>
    </source>
</evidence>
<dbReference type="Pfam" id="PF22694">
    <property type="entry name" value="CtpB_N-like"/>
    <property type="match status" value="1"/>
</dbReference>
<dbReference type="InterPro" id="IPR036034">
    <property type="entry name" value="PDZ_sf"/>
</dbReference>
<protein>
    <submittedName>
        <fullName evidence="7">PDZ domain-containing protein</fullName>
    </submittedName>
</protein>
<dbReference type="Pfam" id="PF17820">
    <property type="entry name" value="PDZ_6"/>
    <property type="match status" value="1"/>
</dbReference>
<dbReference type="Gene3D" id="2.30.42.10">
    <property type="match status" value="1"/>
</dbReference>
<dbReference type="CDD" id="cd06782">
    <property type="entry name" value="cpPDZ_CPP-like"/>
    <property type="match status" value="1"/>
</dbReference>
<dbReference type="InterPro" id="IPR041489">
    <property type="entry name" value="PDZ_6"/>
</dbReference>
<dbReference type="InterPro" id="IPR004447">
    <property type="entry name" value="Peptidase_S41A"/>
</dbReference>
<dbReference type="SUPFAM" id="SSF50156">
    <property type="entry name" value="PDZ domain-like"/>
    <property type="match status" value="1"/>
</dbReference>
<dbReference type="GO" id="GO:0008236">
    <property type="term" value="F:serine-type peptidase activity"/>
    <property type="evidence" value="ECO:0007669"/>
    <property type="project" value="UniProtKB-KW"/>
</dbReference>
<dbReference type="GO" id="GO:0007165">
    <property type="term" value="P:signal transduction"/>
    <property type="evidence" value="ECO:0007669"/>
    <property type="project" value="TreeGrafter"/>
</dbReference>
<evidence type="ECO:0000313" key="8">
    <source>
        <dbReference type="Proteomes" id="UP000630660"/>
    </source>
</evidence>
<keyword evidence="3 5" id="KW-0378">Hydrolase</keyword>
<accession>A0A9D5K986</accession>
<dbReference type="GO" id="GO:0006508">
    <property type="term" value="P:proteolysis"/>
    <property type="evidence" value="ECO:0007669"/>
    <property type="project" value="UniProtKB-KW"/>
</dbReference>
<dbReference type="CDD" id="cd07560">
    <property type="entry name" value="Peptidase_S41_CPP"/>
    <property type="match status" value="1"/>
</dbReference>
<dbReference type="InterPro" id="IPR001478">
    <property type="entry name" value="PDZ"/>
</dbReference>
<comment type="caution">
    <text evidence="7">The sequence shown here is derived from an EMBL/GenBank/DDBJ whole genome shotgun (WGS) entry which is preliminary data.</text>
</comment>
<name>A0A9D5K986_UNCW3</name>